<dbReference type="RefSeq" id="WP_215822236.1">
    <property type="nucleotide sequence ID" value="NZ_JAGSOY010000125.1"/>
</dbReference>
<dbReference type="InterPro" id="IPR038223">
    <property type="entry name" value="DMP12_sf"/>
</dbReference>
<sequence length="109" mass="12199">MKVISVPLTQEAMYRVDLDQSLEGDLKELTLSDSEFSVLWSSGVLDDLNEELDLLIGDFEDESITGERLEQALAITQQNKHYLHTSVVNALASQLELAISKSTGVFFFF</sequence>
<dbReference type="Gene3D" id="3.40.1760.20">
    <property type="match status" value="1"/>
</dbReference>
<protein>
    <submittedName>
        <fullName evidence="1">Uncharacterized protein</fullName>
    </submittedName>
</protein>
<comment type="caution">
    <text evidence="1">The sequence shown here is derived from an EMBL/GenBank/DDBJ whole genome shotgun (WGS) entry which is preliminary data.</text>
</comment>
<reference evidence="1 2" key="1">
    <citation type="submission" date="2021-04" db="EMBL/GenBank/DDBJ databases">
        <authorList>
            <person name="Pira H."/>
            <person name="Risdian C."/>
            <person name="Wink J."/>
        </authorList>
    </citation>
    <scope>NUCLEOTIDE SEQUENCE [LARGE SCALE GENOMIC DNA]</scope>
    <source>
        <strain evidence="1 2">WH53</strain>
    </source>
</reference>
<accession>A0ABS5ZJ51</accession>
<gene>
    <name evidence="1" type="ORF">KCG35_23170</name>
</gene>
<name>A0ABS5ZJ51_9GAMM</name>
<dbReference type="EMBL" id="JAGSOY010000125">
    <property type="protein sequence ID" value="MBU2713960.1"/>
    <property type="molecule type" value="Genomic_DNA"/>
</dbReference>
<evidence type="ECO:0000313" key="1">
    <source>
        <dbReference type="EMBL" id="MBU2713960.1"/>
    </source>
</evidence>
<dbReference type="Proteomes" id="UP000690515">
    <property type="component" value="Unassembled WGS sequence"/>
</dbReference>
<organism evidence="1 2">
    <name type="scientific">Zooshikella harenae</name>
    <dbReference type="NCBI Taxonomy" id="2827238"/>
    <lineage>
        <taxon>Bacteria</taxon>
        <taxon>Pseudomonadati</taxon>
        <taxon>Pseudomonadota</taxon>
        <taxon>Gammaproteobacteria</taxon>
        <taxon>Oceanospirillales</taxon>
        <taxon>Zooshikellaceae</taxon>
        <taxon>Zooshikella</taxon>
    </lineage>
</organism>
<keyword evidence="2" id="KW-1185">Reference proteome</keyword>
<proteinExistence type="predicted"/>
<evidence type="ECO:0000313" key="2">
    <source>
        <dbReference type="Proteomes" id="UP000690515"/>
    </source>
</evidence>